<dbReference type="Pfam" id="PF07893">
    <property type="entry name" value="DUF1668"/>
    <property type="match status" value="2"/>
</dbReference>
<accession>A0ABC9HI39</accession>
<evidence type="ECO:0000256" key="1">
    <source>
        <dbReference type="SAM" id="MobiDB-lite"/>
    </source>
</evidence>
<dbReference type="InterPro" id="IPR012871">
    <property type="entry name" value="DUF1668_ORYSA"/>
</dbReference>
<dbReference type="EMBL" id="CAXIPR030007086">
    <property type="protein sequence ID" value="CAM0153231.1"/>
    <property type="molecule type" value="Genomic_DNA"/>
</dbReference>
<keyword evidence="3" id="KW-1185">Reference proteome</keyword>
<evidence type="ECO:0008006" key="4">
    <source>
        <dbReference type="Google" id="ProtNLM"/>
    </source>
</evidence>
<comment type="caution">
    <text evidence="2">The sequence shown here is derived from an EMBL/GenBank/DDBJ whole genome shotgun (WGS) entry which is preliminary data.</text>
</comment>
<dbReference type="AlphaFoldDB" id="A0ABC9HI39"/>
<sequence length="394" mass="42757">MIRRFVNLVVAKDYGSLSYSLHRLDVANLLFYPSTAAAEAANNASDNKDCHGGGKPSTMGTTLRRLPPATTRFQQYPPPSTSRRWPPPHSDDMFVLLSPRTGEGCRRILHHAGGGSHRLIHDADADAAAGATSTAPSIGVPMRCRPLALSFPGAAGGLHESRIYVMRSDIESPAYYSPNDDDDDGGSVDFVVRGGGKGGASRGHGPPPRCLLTDWPPYVWILAPPLFVVLDFNEHCPKWRRLPPPPCAGELGSSLGTWLGFSPKDPNHLCSADLSAAIAGGGGMANGQAPPKLQHVWEDFNPPPMEESAIVLNPSYPEYVLRRMKCWTAVKADLVNLGSGRFCNVKVFMVERSEWVGSHEKDTCLTRRRYLLCSPVWRWLEAAATAEAKMGCCG</sequence>
<protein>
    <recommendedName>
        <fullName evidence="4">DUF1618 domain-containing protein</fullName>
    </recommendedName>
</protein>
<feature type="region of interest" description="Disordered" evidence="1">
    <location>
        <begin position="43"/>
        <end position="64"/>
    </location>
</feature>
<organism evidence="2 3">
    <name type="scientific">Urochloa decumbens</name>
    <dbReference type="NCBI Taxonomy" id="240449"/>
    <lineage>
        <taxon>Eukaryota</taxon>
        <taxon>Viridiplantae</taxon>
        <taxon>Streptophyta</taxon>
        <taxon>Embryophyta</taxon>
        <taxon>Tracheophyta</taxon>
        <taxon>Spermatophyta</taxon>
        <taxon>Magnoliopsida</taxon>
        <taxon>Liliopsida</taxon>
        <taxon>Poales</taxon>
        <taxon>Poaceae</taxon>
        <taxon>PACMAD clade</taxon>
        <taxon>Panicoideae</taxon>
        <taxon>Panicodae</taxon>
        <taxon>Paniceae</taxon>
        <taxon>Melinidinae</taxon>
        <taxon>Urochloa</taxon>
    </lineage>
</organism>
<feature type="region of interest" description="Disordered" evidence="1">
    <location>
        <begin position="175"/>
        <end position="207"/>
    </location>
</feature>
<evidence type="ECO:0000313" key="2">
    <source>
        <dbReference type="EMBL" id="CAM0153231.1"/>
    </source>
</evidence>
<evidence type="ECO:0000313" key="3">
    <source>
        <dbReference type="Proteomes" id="UP001497457"/>
    </source>
</evidence>
<dbReference type="PANTHER" id="PTHR33085">
    <property type="entry name" value="OS12G0113100 PROTEIN-RELATED"/>
    <property type="match status" value="1"/>
</dbReference>
<dbReference type="Proteomes" id="UP001497457">
    <property type="component" value="Unassembled WGS sequence"/>
</dbReference>
<feature type="compositionally biased region" description="Gly residues" evidence="1">
    <location>
        <begin position="193"/>
        <end position="202"/>
    </location>
</feature>
<gene>
    <name evidence="2" type="ORF">URODEC1_LOCUS125956</name>
</gene>
<reference evidence="2 3" key="1">
    <citation type="submission" date="2024-10" db="EMBL/GenBank/DDBJ databases">
        <authorList>
            <person name="Ryan C."/>
        </authorList>
    </citation>
    <scope>NUCLEOTIDE SEQUENCE [LARGE SCALE GENOMIC DNA]</scope>
</reference>
<proteinExistence type="predicted"/>
<name>A0ABC9HI39_9POAL</name>